<feature type="compositionally biased region" description="Acidic residues" evidence="4">
    <location>
        <begin position="1215"/>
        <end position="1227"/>
    </location>
</feature>
<feature type="region of interest" description="Disordered" evidence="4">
    <location>
        <begin position="733"/>
        <end position="768"/>
    </location>
</feature>
<feature type="compositionally biased region" description="Basic and acidic residues" evidence="4">
    <location>
        <begin position="478"/>
        <end position="487"/>
    </location>
</feature>
<feature type="compositionally biased region" description="Acidic residues" evidence="4">
    <location>
        <begin position="445"/>
        <end position="470"/>
    </location>
</feature>
<organism evidence="6 7">
    <name type="scientific">Hondaea fermentalgiana</name>
    <dbReference type="NCBI Taxonomy" id="2315210"/>
    <lineage>
        <taxon>Eukaryota</taxon>
        <taxon>Sar</taxon>
        <taxon>Stramenopiles</taxon>
        <taxon>Bigyra</taxon>
        <taxon>Labyrinthulomycetes</taxon>
        <taxon>Thraustochytrida</taxon>
        <taxon>Thraustochytriidae</taxon>
        <taxon>Hondaea</taxon>
    </lineage>
</organism>
<dbReference type="PANTHER" id="PTHR23359">
    <property type="entry name" value="NUCLEOTIDE KINASE"/>
    <property type="match status" value="1"/>
</dbReference>
<feature type="compositionally biased region" description="Acidic residues" evidence="4">
    <location>
        <begin position="1100"/>
        <end position="1122"/>
    </location>
</feature>
<dbReference type="Proteomes" id="UP000241890">
    <property type="component" value="Unassembled WGS sequence"/>
</dbReference>
<evidence type="ECO:0000313" key="6">
    <source>
        <dbReference type="EMBL" id="GBG30951.1"/>
    </source>
</evidence>
<evidence type="ECO:0000259" key="5">
    <source>
        <dbReference type="SMART" id="SM00382"/>
    </source>
</evidence>
<feature type="region of interest" description="Disordered" evidence="4">
    <location>
        <begin position="428"/>
        <end position="487"/>
    </location>
</feature>
<reference evidence="6 7" key="1">
    <citation type="submission" date="2017-12" db="EMBL/GenBank/DDBJ databases">
        <title>Sequencing, de novo assembly and annotation of complete genome of a new Thraustochytrid species, strain FCC1311.</title>
        <authorList>
            <person name="Sedici K."/>
            <person name="Godart F."/>
            <person name="Aiese Cigliano R."/>
            <person name="Sanseverino W."/>
            <person name="Barakat M."/>
            <person name="Ortet P."/>
            <person name="Marechal E."/>
            <person name="Cagnac O."/>
            <person name="Amato A."/>
        </authorList>
    </citation>
    <scope>NUCLEOTIDE SEQUENCE [LARGE SCALE GENOMIC DNA]</scope>
</reference>
<feature type="compositionally biased region" description="Acidic residues" evidence="4">
    <location>
        <begin position="734"/>
        <end position="755"/>
    </location>
</feature>
<dbReference type="EMBL" id="BEYU01000086">
    <property type="protein sequence ID" value="GBG30951.1"/>
    <property type="molecule type" value="Genomic_DNA"/>
</dbReference>
<dbReference type="SMART" id="SM00382">
    <property type="entry name" value="AAA"/>
    <property type="match status" value="2"/>
</dbReference>
<dbReference type="GO" id="GO:0006139">
    <property type="term" value="P:nucleobase-containing compound metabolic process"/>
    <property type="evidence" value="ECO:0007669"/>
    <property type="project" value="InterPro"/>
</dbReference>
<dbReference type="OrthoDB" id="439792at2759"/>
<name>A0A2R5GRI1_9STRA</name>
<evidence type="ECO:0000256" key="3">
    <source>
        <dbReference type="ARBA" id="ARBA00022777"/>
    </source>
</evidence>
<dbReference type="InterPro" id="IPR027417">
    <property type="entry name" value="P-loop_NTPase"/>
</dbReference>
<gene>
    <name evidence="6" type="ORF">FCC1311_071722</name>
</gene>
<feature type="compositionally biased region" description="Low complexity" evidence="4">
    <location>
        <begin position="867"/>
        <end position="876"/>
    </location>
</feature>
<accession>A0A2R5GRI1</accession>
<feature type="domain" description="AAA+ ATPase" evidence="5">
    <location>
        <begin position="1010"/>
        <end position="1176"/>
    </location>
</feature>
<keyword evidence="7" id="KW-1185">Reference proteome</keyword>
<dbReference type="GO" id="GO:0019205">
    <property type="term" value="F:nucleobase-containing compound kinase activity"/>
    <property type="evidence" value="ECO:0007669"/>
    <property type="project" value="InterPro"/>
</dbReference>
<evidence type="ECO:0000256" key="2">
    <source>
        <dbReference type="ARBA" id="ARBA00022741"/>
    </source>
</evidence>
<feature type="region of interest" description="Disordered" evidence="4">
    <location>
        <begin position="860"/>
        <end position="922"/>
    </location>
</feature>
<comment type="caution">
    <text evidence="6">The sequence shown here is derived from an EMBL/GenBank/DDBJ whole genome shotgun (WGS) entry which is preliminary data.</text>
</comment>
<dbReference type="Gene3D" id="3.40.50.300">
    <property type="entry name" value="P-loop containing nucleotide triphosphate hydrolases"/>
    <property type="match status" value="3"/>
</dbReference>
<dbReference type="GO" id="GO:0005524">
    <property type="term" value="F:ATP binding"/>
    <property type="evidence" value="ECO:0007669"/>
    <property type="project" value="InterPro"/>
</dbReference>
<feature type="domain" description="AAA+ ATPase" evidence="5">
    <location>
        <begin position="308"/>
        <end position="539"/>
    </location>
</feature>
<proteinExistence type="predicted"/>
<evidence type="ECO:0000256" key="4">
    <source>
        <dbReference type="SAM" id="MobiDB-lite"/>
    </source>
</evidence>
<feature type="region of interest" description="Disordered" evidence="4">
    <location>
        <begin position="1074"/>
        <end position="1129"/>
    </location>
</feature>
<evidence type="ECO:0000256" key="1">
    <source>
        <dbReference type="ARBA" id="ARBA00022679"/>
    </source>
</evidence>
<feature type="region of interest" description="Disordered" evidence="4">
    <location>
        <begin position="271"/>
        <end position="291"/>
    </location>
</feature>
<feature type="compositionally biased region" description="Basic and acidic residues" evidence="4">
    <location>
        <begin position="882"/>
        <end position="900"/>
    </location>
</feature>
<dbReference type="InParanoid" id="A0A2R5GRI1"/>
<feature type="region of interest" description="Disordered" evidence="4">
    <location>
        <begin position="1199"/>
        <end position="1231"/>
    </location>
</feature>
<keyword evidence="3 6" id="KW-0418">Kinase</keyword>
<evidence type="ECO:0000313" key="7">
    <source>
        <dbReference type="Proteomes" id="UP000241890"/>
    </source>
</evidence>
<feature type="compositionally biased region" description="Acidic residues" evidence="4">
    <location>
        <begin position="1082"/>
        <end position="1091"/>
    </location>
</feature>
<keyword evidence="1" id="KW-0808">Transferase</keyword>
<feature type="compositionally biased region" description="Polar residues" evidence="4">
    <location>
        <begin position="814"/>
        <end position="823"/>
    </location>
</feature>
<sequence length="1801" mass="195554">MADGSLEELRRQVAQDKGVRRAAIGLWALLGKYDAGLADRGEVEKLASRVAKTLLAGCSDEHALATARQAFLATPTMDISQFLAWILGIAHLYCESANPLEYEAFLVGLKLRITSVYLDDASFQDKVALSAKVCKVPYDGDIEAFWRMQIAAGFGNTWKPERLPSCKSSSKGAQLVVLVPVLDTDAKRIDKAVAQQDSGLKVCLQKLTDLGEVVPMPSHAGIRDPDEPHLLWSPQNAAQTDNAVFADALLMRYTSTFGQSTPKAKLALQDARRAESDMQDAKEEEQKDERNVMPRRHAKIPAGGLGAVPPHVVVVGPPRSGKTSVAKCIAERAGLPYIKSADACSFTLRDAIAACGGYAVDANGSIEATRETDEETRKAILPSVVIHLKMREEDARKRLASLRVHPDAGEIYTGAQVAEMRAAEEREAEAKARKAAAAAAREAQGEDGEDVEEQDEPEAGDEGSVSEDDPENKVVVPRLEDLKPLHTSEEIDEMLNTYNDIVAEAEKEAVRIIEVDATLPFHRMVESAFDRLSDANGGLAEDALTKAYNVPRPLLYTPPEPVDGATDDAAEDGDETPEEPVEPPLEGPDEERELRHQLLYNVSVEFANKSSLQSMDDAAEASEEEVPVQYSPPQASFRHLSPWGLTCPVSCEEGRARYSILWRGLVYFCASKEAMQTFMKDPKAYALGNPQRAGRILVVAGESILADQATAALVQTYGWENMTSTAGAWYVEPETTEEEEKAPDDEINAEGEGSEQEAPPREHPLATTLSGNRWALAVCAETVTPERALEVLESANRLPRLVVFVKKPPPQAKEPSSSENSETQDAESAAQDAETSQENPQEEVDPAQQTWADLCDARGVPFLPTVSGQSSSSCSDQDQDQDQDRGQDQDQDQDEVHEQDQAANETTSEEKTSEELSLADFTDPLEMIPRALEEEFASKAIEDGNFAKILGWSGSFCPVTLIESGRLVPGQAELVAYHERAFFKLASNAAMEAFRSEPARFARPDILMRPNPVVLLLGAAGTGKTASADFLATSFGLRKVSRRDLEIHVATRRLARQTLAEGVQSVTVSLESAAQTAPVEATSEEAEENDDAASAGENVQTEEAEQEPADEANEDAPDEEAIAEARREAERAADEEVRYAYLAETIRAGGCVLDDVLDEMIQVERLASELLVPTVVLRLVADQEVAVERTMMATFRWTPPVPKAQQDPEALADGTEGDEAEEEEQNPEELREAARAAWEENVRAQFTQREEVTAAMLQFLSAAGVTCHDNIDMSGKAGLQPSLRRLRAAVQVHTRSSPRALDAHQTCLVSHGMANKLREEGLVTGAPLGSRCPAELVDYGQLFKCHNQSVEDAAAGVVVYNGQLFAPGSVRNAKRLLDNPGPFAERSKSLVSVPPRQLFRSSVVGGAEGRSTAVAQSLSKALGAVYVSVETALEYVQARAIDEDSGELWVLGALLQNGEPSAELVMQCVVARCKAEDASLRGFVLDQFPRTVLDAAQLESEGLLPDALVHCGALHGPCLGDLVDLENWFAGWASVSQVHVSADTSVWRAVDRTCAALVQENSPSSCATSSTVREDEEIGAQIVDLLGTLGSYDLLENSPALGYCLVSFADGSQESLQKGSPSTLARHKGQLYAFTGPEEAARFVQDPNAFVTHVDDLCRAVKALPLSPAAMLAQGDRIGYLEHTLAPLLREGLEQCGIQRLKHPSLSIEESCAKFLALFLRARNEKVSRTARVRREEMLDQFLSECQLFEQIAEQAVGGSGLRAVRSCRNDLAARAALVDRFEDLLQQPPSILVARFTPSQ</sequence>
<protein>
    <submittedName>
        <fullName evidence="6">Adenylate kinase 9</fullName>
    </submittedName>
</protein>
<keyword evidence="2" id="KW-0547">Nucleotide-binding</keyword>
<dbReference type="SUPFAM" id="SSF52540">
    <property type="entry name" value="P-loop containing nucleoside triphosphate hydrolases"/>
    <property type="match status" value="2"/>
</dbReference>
<dbReference type="InterPro" id="IPR000850">
    <property type="entry name" value="Adenylat/UMP-CMP_kin"/>
</dbReference>
<dbReference type="InterPro" id="IPR003593">
    <property type="entry name" value="AAA+_ATPase"/>
</dbReference>
<feature type="region of interest" description="Disordered" evidence="4">
    <location>
        <begin position="552"/>
        <end position="590"/>
    </location>
</feature>
<feature type="region of interest" description="Disordered" evidence="4">
    <location>
        <begin position="807"/>
        <end position="847"/>
    </location>
</feature>
<feature type="compositionally biased region" description="Acidic residues" evidence="4">
    <location>
        <begin position="565"/>
        <end position="590"/>
    </location>
</feature>